<dbReference type="Proteomes" id="UP000887013">
    <property type="component" value="Unassembled WGS sequence"/>
</dbReference>
<evidence type="ECO:0000313" key="2">
    <source>
        <dbReference type="Proteomes" id="UP000887013"/>
    </source>
</evidence>
<gene>
    <name evidence="1" type="ORF">NPIL_376831</name>
</gene>
<keyword evidence="2" id="KW-1185">Reference proteome</keyword>
<evidence type="ECO:0000313" key="1">
    <source>
        <dbReference type="EMBL" id="GFT69879.1"/>
    </source>
</evidence>
<dbReference type="EMBL" id="BMAW01116261">
    <property type="protein sequence ID" value="GFT69879.1"/>
    <property type="molecule type" value="Genomic_DNA"/>
</dbReference>
<sequence>MRNYHISTTKSESLSFLENSLHLQIEYFPILDSKRGHYAGSHLGAIANLLFFFSAPTSSQEGDQAPGAKKETFTSERCTLFSMQMFSRHQLWCHESGIYNLATLSTR</sequence>
<dbReference type="AlphaFoldDB" id="A0A8X6TY77"/>
<reference evidence="1" key="1">
    <citation type="submission" date="2020-08" db="EMBL/GenBank/DDBJ databases">
        <title>Multicomponent nature underlies the extraordinary mechanical properties of spider dragline silk.</title>
        <authorList>
            <person name="Kono N."/>
            <person name="Nakamura H."/>
            <person name="Mori M."/>
            <person name="Yoshida Y."/>
            <person name="Ohtoshi R."/>
            <person name="Malay A.D."/>
            <person name="Moran D.A.P."/>
            <person name="Tomita M."/>
            <person name="Numata K."/>
            <person name="Arakawa K."/>
        </authorList>
    </citation>
    <scope>NUCLEOTIDE SEQUENCE</scope>
</reference>
<comment type="caution">
    <text evidence="1">The sequence shown here is derived from an EMBL/GenBank/DDBJ whole genome shotgun (WGS) entry which is preliminary data.</text>
</comment>
<proteinExistence type="predicted"/>
<accession>A0A8X6TY77</accession>
<organism evidence="1 2">
    <name type="scientific">Nephila pilipes</name>
    <name type="common">Giant wood spider</name>
    <name type="synonym">Nephila maculata</name>
    <dbReference type="NCBI Taxonomy" id="299642"/>
    <lineage>
        <taxon>Eukaryota</taxon>
        <taxon>Metazoa</taxon>
        <taxon>Ecdysozoa</taxon>
        <taxon>Arthropoda</taxon>
        <taxon>Chelicerata</taxon>
        <taxon>Arachnida</taxon>
        <taxon>Araneae</taxon>
        <taxon>Araneomorphae</taxon>
        <taxon>Entelegynae</taxon>
        <taxon>Araneoidea</taxon>
        <taxon>Nephilidae</taxon>
        <taxon>Nephila</taxon>
    </lineage>
</organism>
<protein>
    <submittedName>
        <fullName evidence="1">Uncharacterized protein</fullName>
    </submittedName>
</protein>
<name>A0A8X6TY77_NEPPI</name>